<keyword evidence="1" id="KW-0472">Membrane</keyword>
<evidence type="ECO:0000313" key="2">
    <source>
        <dbReference type="EMBL" id="PPK80542.1"/>
    </source>
</evidence>
<keyword evidence="3" id="KW-1185">Reference proteome</keyword>
<protein>
    <submittedName>
        <fullName evidence="2">Uncharacterized protein DUF998</fullName>
    </submittedName>
</protein>
<sequence>MKIKKFESLTMPLGMIGVIFYLLHTLLGQLLWPDYNPISTDISSLTAVGAPNRTLLLIFTTIYGIATILFVIGMLVKSFRKYHSAVRTGWGIFLLMNLVSIFGYALFPLTGDKTQMTFGNMMHIIVTVIVVFTTITAGFVLSVGYLKQEKMKRLGTFTIIMSVIITTAGVLNPIGMINNLNIMGLTERAVIYSLQLMMFVFSAYYSFSKTEKR</sequence>
<gene>
    <name evidence="2" type="ORF">BXY41_106132</name>
</gene>
<dbReference type="RefSeq" id="WP_242980190.1">
    <property type="nucleotide sequence ID" value="NZ_PTJA01000006.1"/>
</dbReference>
<evidence type="ECO:0000256" key="1">
    <source>
        <dbReference type="SAM" id="Phobius"/>
    </source>
</evidence>
<proteinExistence type="predicted"/>
<dbReference type="AlphaFoldDB" id="A0A2S6HS82"/>
<accession>A0A2S6HS82</accession>
<keyword evidence="1" id="KW-0812">Transmembrane</keyword>
<feature type="transmembrane region" description="Helical" evidence="1">
    <location>
        <begin position="157"/>
        <end position="177"/>
    </location>
</feature>
<name>A0A2S6HS82_9FIRM</name>
<dbReference type="InterPro" id="IPR009339">
    <property type="entry name" value="DUF998"/>
</dbReference>
<evidence type="ECO:0000313" key="3">
    <source>
        <dbReference type="Proteomes" id="UP000237749"/>
    </source>
</evidence>
<organism evidence="2 3">
    <name type="scientific">Lacrimispora xylanisolvens</name>
    <dbReference type="NCBI Taxonomy" id="384636"/>
    <lineage>
        <taxon>Bacteria</taxon>
        <taxon>Bacillati</taxon>
        <taxon>Bacillota</taxon>
        <taxon>Clostridia</taxon>
        <taxon>Lachnospirales</taxon>
        <taxon>Lachnospiraceae</taxon>
        <taxon>Lacrimispora</taxon>
    </lineage>
</organism>
<comment type="caution">
    <text evidence="2">The sequence shown here is derived from an EMBL/GenBank/DDBJ whole genome shotgun (WGS) entry which is preliminary data.</text>
</comment>
<feature type="transmembrane region" description="Helical" evidence="1">
    <location>
        <begin position="55"/>
        <end position="76"/>
    </location>
</feature>
<reference evidence="2 3" key="1">
    <citation type="submission" date="2018-02" db="EMBL/GenBank/DDBJ databases">
        <title>Genomic Encyclopedia of Archaeal and Bacterial Type Strains, Phase II (KMG-II): from individual species to whole genera.</title>
        <authorList>
            <person name="Goeker M."/>
        </authorList>
    </citation>
    <scope>NUCLEOTIDE SEQUENCE [LARGE SCALE GENOMIC DNA]</scope>
    <source>
        <strain evidence="2 3">DSM 3808</strain>
    </source>
</reference>
<feature type="transmembrane region" description="Helical" evidence="1">
    <location>
        <begin position="189"/>
        <end position="207"/>
    </location>
</feature>
<feature type="transmembrane region" description="Helical" evidence="1">
    <location>
        <begin position="121"/>
        <end position="145"/>
    </location>
</feature>
<feature type="transmembrane region" description="Helical" evidence="1">
    <location>
        <begin position="12"/>
        <end position="32"/>
    </location>
</feature>
<keyword evidence="1" id="KW-1133">Transmembrane helix</keyword>
<dbReference type="Pfam" id="PF06197">
    <property type="entry name" value="DUF998"/>
    <property type="match status" value="1"/>
</dbReference>
<dbReference type="Proteomes" id="UP000237749">
    <property type="component" value="Unassembled WGS sequence"/>
</dbReference>
<feature type="transmembrane region" description="Helical" evidence="1">
    <location>
        <begin position="88"/>
        <end position="109"/>
    </location>
</feature>
<dbReference type="EMBL" id="PTJA01000006">
    <property type="protein sequence ID" value="PPK80542.1"/>
    <property type="molecule type" value="Genomic_DNA"/>
</dbReference>